<protein>
    <recommendedName>
        <fullName evidence="4">Histone RNA hairpin-binding protein RNA-binding domain-containing protein</fullName>
    </recommendedName>
</protein>
<dbReference type="GO" id="GO:0005737">
    <property type="term" value="C:cytoplasm"/>
    <property type="evidence" value="ECO:0007669"/>
    <property type="project" value="TreeGrafter"/>
</dbReference>
<organism evidence="5 6">
    <name type="scientific">Trypanosoma theileri</name>
    <dbReference type="NCBI Taxonomy" id="67003"/>
    <lineage>
        <taxon>Eukaryota</taxon>
        <taxon>Discoba</taxon>
        <taxon>Euglenozoa</taxon>
        <taxon>Kinetoplastea</taxon>
        <taxon>Metakinetoplastina</taxon>
        <taxon>Trypanosomatida</taxon>
        <taxon>Trypanosomatidae</taxon>
        <taxon>Trypanosoma</taxon>
    </lineage>
</organism>
<evidence type="ECO:0000256" key="2">
    <source>
        <dbReference type="ARBA" id="ARBA00022884"/>
    </source>
</evidence>
<dbReference type="PANTHER" id="PTHR17408:SF12">
    <property type="entry name" value="HISTONE RNA HAIRPIN-BINDING PROTEIN RNA-BINDING DOMAIN-CONTAINING PROTEIN"/>
    <property type="match status" value="1"/>
</dbReference>
<dbReference type="GO" id="GO:0071207">
    <property type="term" value="F:histone pre-mRNA stem-loop binding"/>
    <property type="evidence" value="ECO:0007669"/>
    <property type="project" value="TreeGrafter"/>
</dbReference>
<evidence type="ECO:0000256" key="3">
    <source>
        <dbReference type="SAM" id="MobiDB-lite"/>
    </source>
</evidence>
<dbReference type="Gene3D" id="1.10.8.1120">
    <property type="entry name" value="Histone RNA hairpin-binding protein RNA-binding domain"/>
    <property type="match status" value="1"/>
</dbReference>
<dbReference type="GO" id="GO:0006398">
    <property type="term" value="P:mRNA 3'-end processing by stem-loop binding and cleavage"/>
    <property type="evidence" value="ECO:0007669"/>
    <property type="project" value="TreeGrafter"/>
</dbReference>
<proteinExistence type="inferred from homology"/>
<gene>
    <name evidence="5" type="ORF">TM35_000331350</name>
</gene>
<name>A0A1X0NMF3_9TRYP</name>
<keyword evidence="6" id="KW-1185">Reference proteome</keyword>
<dbReference type="GO" id="GO:0071204">
    <property type="term" value="C:histone pre-mRNA 3'end processing complex"/>
    <property type="evidence" value="ECO:0007669"/>
    <property type="project" value="TreeGrafter"/>
</dbReference>
<comment type="similarity">
    <text evidence="1">Belongs to the SLBP family.</text>
</comment>
<reference evidence="5 6" key="1">
    <citation type="submission" date="2017-03" db="EMBL/GenBank/DDBJ databases">
        <title>An alternative strategy for trypanosome survival in the mammalian bloodstream revealed through genome and transcriptome analysis of the ubiquitous bovine parasite Trypanosoma (Megatrypanum) theileri.</title>
        <authorList>
            <person name="Kelly S."/>
            <person name="Ivens A."/>
            <person name="Mott A."/>
            <person name="O'Neill E."/>
            <person name="Emms D."/>
            <person name="Macleod O."/>
            <person name="Voorheis P."/>
            <person name="Matthews J."/>
            <person name="Matthews K."/>
            <person name="Carrington M."/>
        </authorList>
    </citation>
    <scope>NUCLEOTIDE SEQUENCE [LARGE SCALE GENOMIC DNA]</scope>
    <source>
        <strain evidence="5">Edinburgh</strain>
    </source>
</reference>
<dbReference type="GO" id="GO:0051028">
    <property type="term" value="P:mRNA transport"/>
    <property type="evidence" value="ECO:0007669"/>
    <property type="project" value="TreeGrafter"/>
</dbReference>
<dbReference type="GO" id="GO:0003729">
    <property type="term" value="F:mRNA binding"/>
    <property type="evidence" value="ECO:0007669"/>
    <property type="project" value="InterPro"/>
</dbReference>
<evidence type="ECO:0000313" key="5">
    <source>
        <dbReference type="EMBL" id="ORC85678.1"/>
    </source>
</evidence>
<dbReference type="InterPro" id="IPR026502">
    <property type="entry name" value="SLBP1/SLBP2"/>
</dbReference>
<dbReference type="OrthoDB" id="265795at2759"/>
<evidence type="ECO:0000313" key="6">
    <source>
        <dbReference type="Proteomes" id="UP000192257"/>
    </source>
</evidence>
<sequence length="441" mass="49243">MSLHTNVQTPVRPTLISDRSGGLVFTAQKTIERRTSGRRPCEASPDQERRISQREKQVSYGYATEGYRNMIKLINHDPLLKSGGILPLSPPDVNKGSKRSWDVSLRKWRRALHMFDSVYVEGEDEGTKTLDGIVEEQRLQWVSPVFPDSSKKKRVRISADKIREARNSCYVPTRIPVEENLKFILRSEDCYEPVSNVVPPSASSLIKGTDISHVDAGIKIYVAPSVHNKPTSTPEKLGIISQQETPQHINYDVTTPASRNNCSNNMNVFPGSLTGHKLHSSEDIPPWVTPSFVPFDPRYSSPLTLPHHHNSQLISTGAPMQPPARQWDSLFALPAYTQPTQNVSSSPSMFDKMCTPTTAPRRVTLLSSSGKETKLCDVELLRRNLFANHTVSPCDSSVKGKMEFPGASSKYVVMKGTPNIEERKKDLSVVDPVSQNLFPEQ</sequence>
<dbReference type="Proteomes" id="UP000192257">
    <property type="component" value="Unassembled WGS sequence"/>
</dbReference>
<dbReference type="Pfam" id="PF15247">
    <property type="entry name" value="SLBP_RNA_bind"/>
    <property type="match status" value="1"/>
</dbReference>
<dbReference type="EMBL" id="NBCO01000033">
    <property type="protein sequence ID" value="ORC85678.1"/>
    <property type="molecule type" value="Genomic_DNA"/>
</dbReference>
<dbReference type="InterPro" id="IPR038294">
    <property type="entry name" value="SLBP_RNA_bind_sf"/>
</dbReference>
<feature type="domain" description="Histone RNA hairpin-binding protein RNA-binding" evidence="4">
    <location>
        <begin position="47"/>
        <end position="116"/>
    </location>
</feature>
<keyword evidence="2" id="KW-0694">RNA-binding</keyword>
<dbReference type="PANTHER" id="PTHR17408">
    <property type="entry name" value="HISTONE RNA HAIRPIN-BINDING PROTEIN"/>
    <property type="match status" value="1"/>
</dbReference>
<dbReference type="InterPro" id="IPR029344">
    <property type="entry name" value="SLBP_RNA_bind"/>
</dbReference>
<evidence type="ECO:0000256" key="1">
    <source>
        <dbReference type="ARBA" id="ARBA00006151"/>
    </source>
</evidence>
<dbReference type="AlphaFoldDB" id="A0A1X0NMF3"/>
<dbReference type="STRING" id="67003.A0A1X0NMF3"/>
<dbReference type="RefSeq" id="XP_028879744.1">
    <property type="nucleotide sequence ID" value="XM_029028891.1"/>
</dbReference>
<dbReference type="GeneID" id="39988671"/>
<accession>A0A1X0NMF3</accession>
<comment type="caution">
    <text evidence="5">The sequence shown here is derived from an EMBL/GenBank/DDBJ whole genome shotgun (WGS) entry which is preliminary data.</text>
</comment>
<dbReference type="VEuPathDB" id="TriTrypDB:TM35_000331350"/>
<feature type="region of interest" description="Disordered" evidence="3">
    <location>
        <begin position="32"/>
        <end position="55"/>
    </location>
</feature>
<evidence type="ECO:0000259" key="4">
    <source>
        <dbReference type="Pfam" id="PF15247"/>
    </source>
</evidence>